<dbReference type="SUPFAM" id="SSF47384">
    <property type="entry name" value="Homodimeric domain of signal transducing histidine kinase"/>
    <property type="match status" value="1"/>
</dbReference>
<comment type="catalytic activity">
    <reaction evidence="1">
        <text>ATP + protein L-histidine = ADP + protein N-phospho-L-histidine.</text>
        <dbReference type="EC" id="2.7.13.3"/>
    </reaction>
</comment>
<dbReference type="CDD" id="cd00082">
    <property type="entry name" value="HisKA"/>
    <property type="match status" value="1"/>
</dbReference>
<evidence type="ECO:0000256" key="3">
    <source>
        <dbReference type="ARBA" id="ARBA00012438"/>
    </source>
</evidence>
<dbReference type="Gene3D" id="3.30.450.20">
    <property type="entry name" value="PAS domain"/>
    <property type="match status" value="1"/>
</dbReference>
<keyword evidence="9" id="KW-0812">Transmembrane</keyword>
<feature type="transmembrane region" description="Helical" evidence="9">
    <location>
        <begin position="98"/>
        <end position="116"/>
    </location>
</feature>
<evidence type="ECO:0000256" key="9">
    <source>
        <dbReference type="SAM" id="Phobius"/>
    </source>
</evidence>
<dbReference type="GO" id="GO:0000155">
    <property type="term" value="F:phosphorelay sensor kinase activity"/>
    <property type="evidence" value="ECO:0007669"/>
    <property type="project" value="InterPro"/>
</dbReference>
<dbReference type="PANTHER" id="PTHR43711:SF1">
    <property type="entry name" value="HISTIDINE KINASE 1"/>
    <property type="match status" value="1"/>
</dbReference>
<dbReference type="Pfam" id="PF02518">
    <property type="entry name" value="HATPase_c"/>
    <property type="match status" value="1"/>
</dbReference>
<comment type="subcellular location">
    <subcellularLocation>
        <location evidence="2">Membrane</location>
    </subcellularLocation>
</comment>
<dbReference type="Pfam" id="PF13426">
    <property type="entry name" value="PAS_9"/>
    <property type="match status" value="1"/>
</dbReference>
<dbReference type="PROSITE" id="PS50109">
    <property type="entry name" value="HIS_KIN"/>
    <property type="match status" value="1"/>
</dbReference>
<dbReference type="EMBL" id="CP025746">
    <property type="protein sequence ID" value="QAA32934.1"/>
    <property type="molecule type" value="Genomic_DNA"/>
</dbReference>
<dbReference type="NCBIfam" id="TIGR00229">
    <property type="entry name" value="sensory_box"/>
    <property type="match status" value="1"/>
</dbReference>
<dbReference type="SMART" id="SM00388">
    <property type="entry name" value="HisKA"/>
    <property type="match status" value="1"/>
</dbReference>
<keyword evidence="9" id="KW-1133">Transmembrane helix</keyword>
<dbReference type="InterPro" id="IPR000014">
    <property type="entry name" value="PAS"/>
</dbReference>
<dbReference type="InterPro" id="IPR035965">
    <property type="entry name" value="PAS-like_dom_sf"/>
</dbReference>
<dbReference type="Gene3D" id="3.30.565.10">
    <property type="entry name" value="Histidine kinase-like ATPase, C-terminal domain"/>
    <property type="match status" value="1"/>
</dbReference>
<dbReference type="InterPro" id="IPR036097">
    <property type="entry name" value="HisK_dim/P_sf"/>
</dbReference>
<dbReference type="InterPro" id="IPR003594">
    <property type="entry name" value="HATPase_dom"/>
</dbReference>
<protein>
    <recommendedName>
        <fullName evidence="3">histidine kinase</fullName>
        <ecNumber evidence="3">2.7.13.3</ecNumber>
    </recommendedName>
</protein>
<feature type="transmembrane region" description="Helical" evidence="9">
    <location>
        <begin position="69"/>
        <end position="86"/>
    </location>
</feature>
<feature type="transmembrane region" description="Helical" evidence="9">
    <location>
        <begin position="168"/>
        <end position="187"/>
    </location>
</feature>
<dbReference type="Proteomes" id="UP000286268">
    <property type="component" value="Chromosome"/>
</dbReference>
<name>A0A410DUW5_9CLOT</name>
<dbReference type="OrthoDB" id="9811620at2"/>
<keyword evidence="12" id="KW-1185">Reference proteome</keyword>
<gene>
    <name evidence="11" type="ORF">C1I91_15510</name>
</gene>
<keyword evidence="5" id="KW-0808">Transferase</keyword>
<evidence type="ECO:0000259" key="10">
    <source>
        <dbReference type="PROSITE" id="PS50109"/>
    </source>
</evidence>
<evidence type="ECO:0000256" key="7">
    <source>
        <dbReference type="ARBA" id="ARBA00023012"/>
    </source>
</evidence>
<dbReference type="Pfam" id="PF00512">
    <property type="entry name" value="HisKA"/>
    <property type="match status" value="1"/>
</dbReference>
<dbReference type="InterPro" id="IPR005467">
    <property type="entry name" value="His_kinase_dom"/>
</dbReference>
<evidence type="ECO:0000256" key="4">
    <source>
        <dbReference type="ARBA" id="ARBA00022553"/>
    </source>
</evidence>
<dbReference type="InterPro" id="IPR050736">
    <property type="entry name" value="Sensor_HK_Regulatory"/>
</dbReference>
<feature type="transmembrane region" description="Helical" evidence="9">
    <location>
        <begin position="7"/>
        <end position="25"/>
    </location>
</feature>
<keyword evidence="7" id="KW-0902">Two-component regulatory system</keyword>
<dbReference type="SUPFAM" id="SSF55785">
    <property type="entry name" value="PYP-like sensor domain (PAS domain)"/>
    <property type="match status" value="1"/>
</dbReference>
<feature type="transmembrane region" description="Helical" evidence="9">
    <location>
        <begin position="136"/>
        <end position="156"/>
    </location>
</feature>
<dbReference type="PRINTS" id="PR00344">
    <property type="entry name" value="BCTRLSENSOR"/>
</dbReference>
<dbReference type="EC" id="2.7.13.3" evidence="3"/>
<dbReference type="AlphaFoldDB" id="A0A410DUW5"/>
<dbReference type="InterPro" id="IPR004358">
    <property type="entry name" value="Sig_transdc_His_kin-like_C"/>
</dbReference>
<dbReference type="FunFam" id="1.10.287.130:FF:000001">
    <property type="entry name" value="Two-component sensor histidine kinase"/>
    <property type="match status" value="1"/>
</dbReference>
<dbReference type="FunFam" id="3.30.565.10:FF:000006">
    <property type="entry name" value="Sensor histidine kinase WalK"/>
    <property type="match status" value="1"/>
</dbReference>
<evidence type="ECO:0000256" key="6">
    <source>
        <dbReference type="ARBA" id="ARBA00022777"/>
    </source>
</evidence>
<evidence type="ECO:0000313" key="12">
    <source>
        <dbReference type="Proteomes" id="UP000286268"/>
    </source>
</evidence>
<organism evidence="11 12">
    <name type="scientific">Clostridium manihotivorum</name>
    <dbReference type="NCBI Taxonomy" id="2320868"/>
    <lineage>
        <taxon>Bacteria</taxon>
        <taxon>Bacillati</taxon>
        <taxon>Bacillota</taxon>
        <taxon>Clostridia</taxon>
        <taxon>Eubacteriales</taxon>
        <taxon>Clostridiaceae</taxon>
        <taxon>Clostridium</taxon>
    </lineage>
</organism>
<proteinExistence type="predicted"/>
<dbReference type="GO" id="GO:0016020">
    <property type="term" value="C:membrane"/>
    <property type="evidence" value="ECO:0007669"/>
    <property type="project" value="UniProtKB-SubCell"/>
</dbReference>
<dbReference type="RefSeq" id="WP_128213667.1">
    <property type="nucleotide sequence ID" value="NZ_CP025746.1"/>
</dbReference>
<dbReference type="SMART" id="SM00387">
    <property type="entry name" value="HATPase_c"/>
    <property type="match status" value="1"/>
</dbReference>
<dbReference type="KEGG" id="cmah:C1I91_15510"/>
<evidence type="ECO:0000256" key="2">
    <source>
        <dbReference type="ARBA" id="ARBA00004370"/>
    </source>
</evidence>
<dbReference type="InterPro" id="IPR003661">
    <property type="entry name" value="HisK_dim/P_dom"/>
</dbReference>
<dbReference type="Gene3D" id="1.10.287.130">
    <property type="match status" value="1"/>
</dbReference>
<dbReference type="SUPFAM" id="SSF55874">
    <property type="entry name" value="ATPase domain of HSP90 chaperone/DNA topoisomerase II/histidine kinase"/>
    <property type="match status" value="1"/>
</dbReference>
<dbReference type="PANTHER" id="PTHR43711">
    <property type="entry name" value="TWO-COMPONENT HISTIDINE KINASE"/>
    <property type="match status" value="1"/>
</dbReference>
<dbReference type="CDD" id="cd00130">
    <property type="entry name" value="PAS"/>
    <property type="match status" value="1"/>
</dbReference>
<reference evidence="11 12" key="1">
    <citation type="submission" date="2018-01" db="EMBL/GenBank/DDBJ databases">
        <title>Genome Sequencing and Assembly of Anaerobacter polyendosporus strain CT4.</title>
        <authorList>
            <person name="Tachaapaikoon C."/>
            <person name="Sutheeworapong S."/>
            <person name="Jenjaroenpun P."/>
            <person name="Wongsurawat T."/>
            <person name="Nookeaw I."/>
            <person name="Cheawchanlertfa P."/>
            <person name="Kosugi A."/>
            <person name="Cheevadhanarak S."/>
            <person name="Ratanakhanokchai K."/>
        </authorList>
    </citation>
    <scope>NUCLEOTIDE SEQUENCE [LARGE SCALE GENOMIC DNA]</scope>
    <source>
        <strain evidence="11 12">CT4</strain>
    </source>
</reference>
<keyword evidence="6" id="KW-0418">Kinase</keyword>
<dbReference type="CDD" id="cd00075">
    <property type="entry name" value="HATPase"/>
    <property type="match status" value="1"/>
</dbReference>
<sequence length="762" mass="86840">MIRKIEVFIILLLLGVILNLFSIPLPFGTDFLIGGICTILSYHLFGIKYAAISALVVNYKTIFLWGHPYAILASVMEVVVIHLIITKTKIKTVLMADIIYWCTLGAALVYIAYFYVMRVSADATLLVVLKQGINGIFNVLLANILYMLIPFSTIINDDVSSKISLKNILFNSIGSLILTLSLIYIVISGNRELAYINNNGRSMLDIASNSLAYYIRENLDETNYSLDLLDTYSNNQNLIISFRQNNGKKLYSNKEDDLENKWHSDGQLLNLGSGMYRWVPNIATPPIKQWEESYYIKTQPIDDGVVTIKLELRPYIKQLYDTNIKIFSIIALSIGLLLLILSLILNILLKPLSNLANITYQLPDKIKNHGIINLERETLVEEISILFSNFKAMQLALKDSFEDLEEQYEKTTEMLNVTTKRLDNIQFAVDKATFVCIVDGNGNIIHANKNICKLLQYTYEELHNKKFDFLNLRVAGKDSIENIKKVINSGETWSGDLSVVGKDCVEHLLFSTMVPILNEVKGRSQFIIISIDVTEQREVERHKEEFINMVSHELRTPMTSIFGFIELLMHKELNAQKQKKYLEIIYKEAKRLSDLINDFLDLQKMISGKQKYDFVCVDINEMMKDIISQWKLKHENITLEIPEGEVIVDIDSNRITQVLHNLISNAIKYSTEDSKVEVRVIIEEKFVKIAVKDYGLGIPESEKKNIFSKFYRVDNSDSRQVGGTGLGLAICKEIVEAHGGRIYFQSELGSGSTFSIELKRCL</sequence>
<keyword evidence="4" id="KW-0597">Phosphoprotein</keyword>
<evidence type="ECO:0000313" key="11">
    <source>
        <dbReference type="EMBL" id="QAA32934.1"/>
    </source>
</evidence>
<accession>A0A410DUW5</accession>
<dbReference type="InterPro" id="IPR036890">
    <property type="entry name" value="HATPase_C_sf"/>
</dbReference>
<evidence type="ECO:0000256" key="8">
    <source>
        <dbReference type="ARBA" id="ARBA00023136"/>
    </source>
</evidence>
<evidence type="ECO:0000256" key="1">
    <source>
        <dbReference type="ARBA" id="ARBA00000085"/>
    </source>
</evidence>
<evidence type="ECO:0000256" key="5">
    <source>
        <dbReference type="ARBA" id="ARBA00022679"/>
    </source>
</evidence>
<dbReference type="SMART" id="SM00091">
    <property type="entry name" value="PAS"/>
    <property type="match status" value="1"/>
</dbReference>
<feature type="domain" description="Histidine kinase" evidence="10">
    <location>
        <begin position="549"/>
        <end position="762"/>
    </location>
</feature>
<keyword evidence="8 9" id="KW-0472">Membrane</keyword>
<feature type="transmembrane region" description="Helical" evidence="9">
    <location>
        <begin position="326"/>
        <end position="349"/>
    </location>
</feature>
<feature type="transmembrane region" description="Helical" evidence="9">
    <location>
        <begin position="31"/>
        <end position="57"/>
    </location>
</feature>